<evidence type="ECO:0000313" key="2">
    <source>
        <dbReference type="EMBL" id="KAK2085658.1"/>
    </source>
</evidence>
<gene>
    <name evidence="2" type="ORF">P7K49_036958</name>
</gene>
<accession>A0ABQ9TMK9</accession>
<protein>
    <submittedName>
        <fullName evidence="2">Uncharacterized protein</fullName>
    </submittedName>
</protein>
<feature type="region of interest" description="Disordered" evidence="1">
    <location>
        <begin position="150"/>
        <end position="225"/>
    </location>
</feature>
<organism evidence="2 3">
    <name type="scientific">Saguinus oedipus</name>
    <name type="common">Cotton-top tamarin</name>
    <name type="synonym">Oedipomidas oedipus</name>
    <dbReference type="NCBI Taxonomy" id="9490"/>
    <lineage>
        <taxon>Eukaryota</taxon>
        <taxon>Metazoa</taxon>
        <taxon>Chordata</taxon>
        <taxon>Craniata</taxon>
        <taxon>Vertebrata</taxon>
        <taxon>Euteleostomi</taxon>
        <taxon>Mammalia</taxon>
        <taxon>Eutheria</taxon>
        <taxon>Euarchontoglires</taxon>
        <taxon>Primates</taxon>
        <taxon>Haplorrhini</taxon>
        <taxon>Platyrrhini</taxon>
        <taxon>Cebidae</taxon>
        <taxon>Callitrichinae</taxon>
        <taxon>Saguinus</taxon>
    </lineage>
</organism>
<reference evidence="2 3" key="1">
    <citation type="submission" date="2023-05" db="EMBL/GenBank/DDBJ databases">
        <title>B98-5 Cell Line De Novo Hybrid Assembly: An Optical Mapping Approach.</title>
        <authorList>
            <person name="Kananen K."/>
            <person name="Auerbach J.A."/>
            <person name="Kautto E."/>
            <person name="Blachly J.S."/>
        </authorList>
    </citation>
    <scope>NUCLEOTIDE SEQUENCE [LARGE SCALE GENOMIC DNA]</scope>
    <source>
        <strain evidence="2">B95-8</strain>
        <tissue evidence="2">Cell line</tissue>
    </source>
</reference>
<keyword evidence="3" id="KW-1185">Reference proteome</keyword>
<comment type="caution">
    <text evidence="2">The sequence shown here is derived from an EMBL/GenBank/DDBJ whole genome shotgun (WGS) entry which is preliminary data.</text>
</comment>
<proteinExistence type="predicted"/>
<evidence type="ECO:0000256" key="1">
    <source>
        <dbReference type="SAM" id="MobiDB-lite"/>
    </source>
</evidence>
<name>A0ABQ9TMK9_SAGOE</name>
<sequence length="225" mass="23830">MLPCVHPLWGCQSAGIAIITITSTDGPMASNSACVKTPSLLTSLTPVPRAAPVATDSVLTLELAGMSAGAHPPWHVAAEVQWPVARLHAPGARHGCSALGLRLLTGWFWAGKFQVPGGLHSLSCFTHLTLPCLVKRNPDKIHILHQGPRPAAIRGSKSVPSPTHNKLEQAAKAPDAAALRGQQRGAPATRNSGCPALRSQGAHPQRRLHLESLTLSPHFRLSKKH</sequence>
<evidence type="ECO:0000313" key="3">
    <source>
        <dbReference type="Proteomes" id="UP001266305"/>
    </source>
</evidence>
<dbReference type="Proteomes" id="UP001266305">
    <property type="component" value="Unassembled WGS sequence"/>
</dbReference>
<dbReference type="EMBL" id="JASSZA010000021">
    <property type="protein sequence ID" value="KAK2085658.1"/>
    <property type="molecule type" value="Genomic_DNA"/>
</dbReference>